<keyword evidence="1" id="KW-0732">Signal</keyword>
<gene>
    <name evidence="2" type="ORF">ICI42_04005</name>
</gene>
<reference evidence="2" key="1">
    <citation type="submission" date="2020-09" db="EMBL/GenBank/DDBJ databases">
        <title>Genome seq and assembly of Tianweitania sp.</title>
        <authorList>
            <person name="Chhetri G."/>
        </authorList>
    </citation>
    <scope>NUCLEOTIDE SEQUENCE</scope>
    <source>
        <strain evidence="2">Rool2</strain>
    </source>
</reference>
<evidence type="ECO:0000313" key="2">
    <source>
        <dbReference type="EMBL" id="MBD0413813.1"/>
    </source>
</evidence>
<dbReference type="AlphaFoldDB" id="A0A8J6PTL0"/>
<name>A0A8J6PTL0_9HYPH</name>
<dbReference type="Pfam" id="PF06764">
    <property type="entry name" value="DUF1223"/>
    <property type="match status" value="1"/>
</dbReference>
<dbReference type="Proteomes" id="UP000643405">
    <property type="component" value="Unassembled WGS sequence"/>
</dbReference>
<proteinExistence type="predicted"/>
<comment type="caution">
    <text evidence="2">The sequence shown here is derived from an EMBL/GenBank/DDBJ whole genome shotgun (WGS) entry which is preliminary data.</text>
</comment>
<feature type="chain" id="PRO_5035303478" evidence="1">
    <location>
        <begin position="24"/>
        <end position="257"/>
    </location>
</feature>
<dbReference type="InterPro" id="IPR010634">
    <property type="entry name" value="DUF1223"/>
</dbReference>
<dbReference type="PANTHER" id="PTHR36057:SF1">
    <property type="entry name" value="LIPOPROTEIN LIPID ATTACHMENT SITE-LIKE PROTEIN, PUTATIVE (DUF1223)-RELATED"/>
    <property type="match status" value="1"/>
</dbReference>
<accession>A0A8J6PTL0</accession>
<keyword evidence="3" id="KW-1185">Reference proteome</keyword>
<evidence type="ECO:0000313" key="3">
    <source>
        <dbReference type="Proteomes" id="UP000643405"/>
    </source>
</evidence>
<dbReference type="EMBL" id="JACVVX010000001">
    <property type="protein sequence ID" value="MBD0413813.1"/>
    <property type="molecule type" value="Genomic_DNA"/>
</dbReference>
<feature type="signal peptide" evidence="1">
    <location>
        <begin position="1"/>
        <end position="23"/>
    </location>
</feature>
<evidence type="ECO:0000256" key="1">
    <source>
        <dbReference type="SAM" id="SignalP"/>
    </source>
</evidence>
<dbReference type="PANTHER" id="PTHR36057">
    <property type="match status" value="1"/>
</dbReference>
<dbReference type="SUPFAM" id="SSF52833">
    <property type="entry name" value="Thioredoxin-like"/>
    <property type="match status" value="1"/>
</dbReference>
<sequence>MRRISITLAALLAASAVAGSAFAEDGKPVGVVELFTSQGCNSCPPADALFSEYAKRSDIVALAYHVNYWDYLGWRDTLATEENTARQNDYMRSFKSRSVYTPQAVVNGRVHVNGAKRQALADTLGKMQSDGNGLSVPISISKQGDSMLIETGSSADGEFPSDKEAHLVLVHFDAPRPITIDRGENQGREVTYWNSVTDIQTVGMWHGKAARFELPKKVMGKKGGCAVLLQEVDTEGLPGAILGAVVVRNFDSAAAPQ</sequence>
<organism evidence="2 3">
    <name type="scientific">Oryzicola mucosus</name>
    <dbReference type="NCBI Taxonomy" id="2767425"/>
    <lineage>
        <taxon>Bacteria</taxon>
        <taxon>Pseudomonadati</taxon>
        <taxon>Pseudomonadota</taxon>
        <taxon>Alphaproteobacteria</taxon>
        <taxon>Hyphomicrobiales</taxon>
        <taxon>Phyllobacteriaceae</taxon>
        <taxon>Oryzicola</taxon>
    </lineage>
</organism>
<protein>
    <submittedName>
        <fullName evidence="2">DUF1223 domain-containing protein</fullName>
    </submittedName>
</protein>
<dbReference type="RefSeq" id="WP_188163215.1">
    <property type="nucleotide sequence ID" value="NZ_JACVVX010000001.1"/>
</dbReference>
<dbReference type="InterPro" id="IPR036249">
    <property type="entry name" value="Thioredoxin-like_sf"/>
</dbReference>